<evidence type="ECO:0000259" key="13">
    <source>
        <dbReference type="PROSITE" id="PS50198"/>
    </source>
</evidence>
<sequence>MGIMGFLRNRAGAIIIIAIGLAIVAFLLGDAISSGRGFIADAQNEVGVIDGEEILYTDFNERVEQNSQQFKAQMGGNLNAQMQSYVVENTWNQMQSSVILKKQTEKLGIAVGNTELFNIMFDNPTQQMQQIFTNPETGSFDRNTAINSRKSAGTDPSGQLEKQWLALEESVEQERINQKYLSLIKNGVYANSLDAKDDFTNRNKLVKFDYVVLDYASIPANQVKLTDADYQEYYDKNKFRFKNRTETRTFEYVSFDASPSKQDTLEAKAKIDKITEGLRTSTNDSLFVAINADTKMPLTYQKKGALEPALDSVMFTAPNGYIYGPYFSGNSYKVAKLIDTRVGPDSVKARHILINPAAEGGVDKAQAKADSIKNLIAKGADFAKLAKEFGTDGSKDSGGDLGTFSRGAMVPAFEDAVFAANVGQVMTIKTQFGVHVIEVQKQIGSSKVVKVAVVDKSLAPSSQTEQVAYQKAQSFLSEVSNLKEFEAASQAKKMNKLVGEDVGPLQASIPGLEDARSLVRWVYTAEKGDVSKEIFDIGDKYVIAVLTKIKPEGTLSLEDVKKQIEPAVQNMVKGRMLKEKADKALQGTSSLAQVAQKLGKAVTPVENIVFANPVIPGLSQENKVIGSIFGAQPGKLSSAIEGEAGVYVYTVKGFTNPPAFKDVAKAKEQLMQALSQQVDGAVFEVLREKAEVKDYRAKFY</sequence>
<evidence type="ECO:0000256" key="11">
    <source>
        <dbReference type="PROSITE-ProRule" id="PRU00278"/>
    </source>
</evidence>
<dbReference type="GO" id="GO:0005886">
    <property type="term" value="C:plasma membrane"/>
    <property type="evidence" value="ECO:0007669"/>
    <property type="project" value="UniProtKB-SubCell"/>
</dbReference>
<reference evidence="14 15" key="1">
    <citation type="submission" date="2019-08" db="EMBL/GenBank/DDBJ databases">
        <title>Pedobacter sp. nov., isolated from Han river, South Korea.</title>
        <authorList>
            <person name="Lee D.-H."/>
            <person name="Kim Y.-S."/>
            <person name="Hwang E.-M."/>
            <person name="Le Tran T.C."/>
            <person name="Cha C.-J."/>
        </authorList>
    </citation>
    <scope>NUCLEOTIDE SEQUENCE [LARGE SCALE GENOMIC DNA]</scope>
    <source>
        <strain evidence="14 15">CJ43</strain>
    </source>
</reference>
<keyword evidence="4 12" id="KW-0812">Transmembrane</keyword>
<evidence type="ECO:0000256" key="9">
    <source>
        <dbReference type="ARBA" id="ARBA00040743"/>
    </source>
</evidence>
<dbReference type="InterPro" id="IPR027304">
    <property type="entry name" value="Trigger_fact/SurA_dom_sf"/>
</dbReference>
<dbReference type="SUPFAM" id="SSF54534">
    <property type="entry name" value="FKBP-like"/>
    <property type="match status" value="1"/>
</dbReference>
<dbReference type="PANTHER" id="PTHR47529:SF1">
    <property type="entry name" value="PERIPLASMIC CHAPERONE PPID"/>
    <property type="match status" value="1"/>
</dbReference>
<dbReference type="SUPFAM" id="SSF109998">
    <property type="entry name" value="Triger factor/SurA peptide-binding domain-like"/>
    <property type="match status" value="1"/>
</dbReference>
<keyword evidence="11 14" id="KW-0413">Isomerase</keyword>
<accession>A0A5C0VK70</accession>
<dbReference type="InterPro" id="IPR000297">
    <property type="entry name" value="PPIase_PpiC"/>
</dbReference>
<protein>
    <recommendedName>
        <fullName evidence="9">Periplasmic chaperone PpiD</fullName>
    </recommendedName>
    <alternativeName>
        <fullName evidence="10">Periplasmic folding chaperone</fullName>
    </alternativeName>
</protein>
<dbReference type="InterPro" id="IPR046357">
    <property type="entry name" value="PPIase_dom_sf"/>
</dbReference>
<keyword evidence="15" id="KW-1185">Reference proteome</keyword>
<evidence type="ECO:0000256" key="1">
    <source>
        <dbReference type="ARBA" id="ARBA00004382"/>
    </source>
</evidence>
<evidence type="ECO:0000256" key="7">
    <source>
        <dbReference type="ARBA" id="ARBA00023186"/>
    </source>
</evidence>
<evidence type="ECO:0000313" key="15">
    <source>
        <dbReference type="Proteomes" id="UP000323653"/>
    </source>
</evidence>
<keyword evidence="6 12" id="KW-0472">Membrane</keyword>
<dbReference type="AlphaFoldDB" id="A0A5C0VK70"/>
<keyword evidence="2" id="KW-1003">Cell membrane</keyword>
<dbReference type="PANTHER" id="PTHR47529">
    <property type="entry name" value="PEPTIDYL-PROLYL CIS-TRANS ISOMERASE D"/>
    <property type="match status" value="1"/>
</dbReference>
<keyword evidence="3" id="KW-0997">Cell inner membrane</keyword>
<comment type="similarity">
    <text evidence="8">Belongs to the PpiD chaperone family.</text>
</comment>
<dbReference type="Gene3D" id="3.10.50.40">
    <property type="match status" value="1"/>
</dbReference>
<evidence type="ECO:0000256" key="5">
    <source>
        <dbReference type="ARBA" id="ARBA00022989"/>
    </source>
</evidence>
<comment type="subcellular location">
    <subcellularLocation>
        <location evidence="1">Cell inner membrane</location>
        <topology evidence="1">Single-pass type II membrane protein</topology>
        <orientation evidence="1">Periplasmic side</orientation>
    </subcellularLocation>
</comment>
<keyword evidence="5 12" id="KW-1133">Transmembrane helix</keyword>
<evidence type="ECO:0000256" key="8">
    <source>
        <dbReference type="ARBA" id="ARBA00038408"/>
    </source>
</evidence>
<dbReference type="PROSITE" id="PS50198">
    <property type="entry name" value="PPIC_PPIASE_2"/>
    <property type="match status" value="1"/>
</dbReference>
<evidence type="ECO:0000256" key="6">
    <source>
        <dbReference type="ARBA" id="ARBA00023136"/>
    </source>
</evidence>
<dbReference type="KEGG" id="pej:FYC62_11735"/>
<gene>
    <name evidence="14" type="ORF">FYC62_11735</name>
</gene>
<feature type="domain" description="PpiC" evidence="13">
    <location>
        <begin position="344"/>
        <end position="441"/>
    </location>
</feature>
<dbReference type="Proteomes" id="UP000323653">
    <property type="component" value="Chromosome"/>
</dbReference>
<evidence type="ECO:0000313" key="14">
    <source>
        <dbReference type="EMBL" id="QEK52232.1"/>
    </source>
</evidence>
<dbReference type="GO" id="GO:0003755">
    <property type="term" value="F:peptidyl-prolyl cis-trans isomerase activity"/>
    <property type="evidence" value="ECO:0007669"/>
    <property type="project" value="UniProtKB-KW"/>
</dbReference>
<dbReference type="Pfam" id="PF13616">
    <property type="entry name" value="Rotamase_3"/>
    <property type="match status" value="1"/>
</dbReference>
<keyword evidence="11" id="KW-0697">Rotamase</keyword>
<evidence type="ECO:0000256" key="4">
    <source>
        <dbReference type="ARBA" id="ARBA00022692"/>
    </source>
</evidence>
<proteinExistence type="inferred from homology"/>
<evidence type="ECO:0000256" key="3">
    <source>
        <dbReference type="ARBA" id="ARBA00022519"/>
    </source>
</evidence>
<dbReference type="InterPro" id="IPR052029">
    <property type="entry name" value="PpiD_chaperone"/>
</dbReference>
<dbReference type="Pfam" id="PF13623">
    <property type="entry name" value="SurA_N_2"/>
    <property type="match status" value="1"/>
</dbReference>
<dbReference type="EMBL" id="CP043329">
    <property type="protein sequence ID" value="QEK52232.1"/>
    <property type="molecule type" value="Genomic_DNA"/>
</dbReference>
<name>A0A5C0VK70_9SPHI</name>
<keyword evidence="7" id="KW-0143">Chaperone</keyword>
<feature type="transmembrane region" description="Helical" evidence="12">
    <location>
        <begin position="12"/>
        <end position="29"/>
    </location>
</feature>
<evidence type="ECO:0000256" key="12">
    <source>
        <dbReference type="SAM" id="Phobius"/>
    </source>
</evidence>
<evidence type="ECO:0000256" key="10">
    <source>
        <dbReference type="ARBA" id="ARBA00042775"/>
    </source>
</evidence>
<organism evidence="14 15">
    <name type="scientific">Pedobacter aquae</name>
    <dbReference type="NCBI Taxonomy" id="2605747"/>
    <lineage>
        <taxon>Bacteria</taxon>
        <taxon>Pseudomonadati</taxon>
        <taxon>Bacteroidota</taxon>
        <taxon>Sphingobacteriia</taxon>
        <taxon>Sphingobacteriales</taxon>
        <taxon>Sphingobacteriaceae</taxon>
        <taxon>Pedobacter</taxon>
    </lineage>
</organism>
<evidence type="ECO:0000256" key="2">
    <source>
        <dbReference type="ARBA" id="ARBA00022475"/>
    </source>
</evidence>